<dbReference type="NCBIfam" id="TIGR02937">
    <property type="entry name" value="sigma70-ECF"/>
    <property type="match status" value="1"/>
</dbReference>
<dbReference type="Gene3D" id="1.10.10.10">
    <property type="entry name" value="Winged helix-like DNA-binding domain superfamily/Winged helix DNA-binding domain"/>
    <property type="match status" value="1"/>
</dbReference>
<dbReference type="SUPFAM" id="SSF88946">
    <property type="entry name" value="Sigma2 domain of RNA polymerase sigma factors"/>
    <property type="match status" value="1"/>
</dbReference>
<keyword evidence="2" id="KW-0805">Transcription regulation</keyword>
<sequence>MPLSTTFDYEAALESCAEGNRQALMQLYEQESPRLLTVVMRILKNRQLSEDVVHDAFIKIWKHSNTYHKDLGSARGWVYTITRNLALNALKYSHRQVLAEPDFLLDLCDNNVLASAEQPDDLGELANDPLAQASLQTCLEYLEPERKLCVLHAYVDGYTQQEIAKLLDKPLGTVKSWIKRSLSALKECLQ</sequence>
<dbReference type="SUPFAM" id="SSF88659">
    <property type="entry name" value="Sigma3 and sigma4 domains of RNA polymerase sigma factors"/>
    <property type="match status" value="1"/>
</dbReference>
<gene>
    <name evidence="7" type="ORF">V6256_13290</name>
</gene>
<evidence type="ECO:0000256" key="3">
    <source>
        <dbReference type="ARBA" id="ARBA00023082"/>
    </source>
</evidence>
<evidence type="ECO:0000313" key="8">
    <source>
        <dbReference type="Proteomes" id="UP001369082"/>
    </source>
</evidence>
<feature type="domain" description="RNA polymerase sigma factor 70 region 4 type 2" evidence="6">
    <location>
        <begin position="134"/>
        <end position="185"/>
    </location>
</feature>
<comment type="caution">
    <text evidence="7">The sequence shown here is derived from an EMBL/GenBank/DDBJ whole genome shotgun (WGS) entry which is preliminary data.</text>
</comment>
<reference evidence="7 8" key="1">
    <citation type="submission" date="2024-02" db="EMBL/GenBank/DDBJ databases">
        <title>Bacteria isolated from the canopy kelp, Nereocystis luetkeana.</title>
        <authorList>
            <person name="Pfister C.A."/>
            <person name="Younker I.T."/>
            <person name="Light S.H."/>
        </authorList>
    </citation>
    <scope>NUCLEOTIDE SEQUENCE [LARGE SCALE GENOMIC DNA]</scope>
    <source>
        <strain evidence="7 8">TI.1.05</strain>
    </source>
</reference>
<dbReference type="Proteomes" id="UP001369082">
    <property type="component" value="Unassembled WGS sequence"/>
</dbReference>
<dbReference type="InterPro" id="IPR014284">
    <property type="entry name" value="RNA_pol_sigma-70_dom"/>
</dbReference>
<name>A0ABU9GTN9_9GAMM</name>
<organism evidence="7 8">
    <name type="scientific">Psychromonas aquatilis</name>
    <dbReference type="NCBI Taxonomy" id="2005072"/>
    <lineage>
        <taxon>Bacteria</taxon>
        <taxon>Pseudomonadati</taxon>
        <taxon>Pseudomonadota</taxon>
        <taxon>Gammaproteobacteria</taxon>
        <taxon>Alteromonadales</taxon>
        <taxon>Psychromonadaceae</taxon>
        <taxon>Psychromonas</taxon>
    </lineage>
</organism>
<dbReference type="InterPro" id="IPR013249">
    <property type="entry name" value="RNA_pol_sigma70_r4_t2"/>
</dbReference>
<evidence type="ECO:0000259" key="5">
    <source>
        <dbReference type="Pfam" id="PF04542"/>
    </source>
</evidence>
<dbReference type="Pfam" id="PF08281">
    <property type="entry name" value="Sigma70_r4_2"/>
    <property type="match status" value="1"/>
</dbReference>
<dbReference type="InterPro" id="IPR013324">
    <property type="entry name" value="RNA_pol_sigma_r3/r4-like"/>
</dbReference>
<keyword evidence="3" id="KW-0731">Sigma factor</keyword>
<evidence type="ECO:0000256" key="4">
    <source>
        <dbReference type="ARBA" id="ARBA00023163"/>
    </source>
</evidence>
<dbReference type="PANTHER" id="PTHR43133:SF62">
    <property type="entry name" value="RNA POLYMERASE SIGMA FACTOR SIGZ"/>
    <property type="match status" value="1"/>
</dbReference>
<dbReference type="InterPro" id="IPR007627">
    <property type="entry name" value="RNA_pol_sigma70_r2"/>
</dbReference>
<evidence type="ECO:0000313" key="7">
    <source>
        <dbReference type="EMBL" id="MEL0630584.1"/>
    </source>
</evidence>
<dbReference type="PANTHER" id="PTHR43133">
    <property type="entry name" value="RNA POLYMERASE ECF-TYPE SIGMA FACTO"/>
    <property type="match status" value="1"/>
</dbReference>
<dbReference type="InterPro" id="IPR013325">
    <property type="entry name" value="RNA_pol_sigma_r2"/>
</dbReference>
<proteinExistence type="inferred from homology"/>
<feature type="domain" description="RNA polymerase sigma-70 region 2" evidence="5">
    <location>
        <begin position="27"/>
        <end position="93"/>
    </location>
</feature>
<keyword evidence="4" id="KW-0804">Transcription</keyword>
<dbReference type="Gene3D" id="1.10.1740.10">
    <property type="match status" value="1"/>
</dbReference>
<accession>A0ABU9GTN9</accession>
<protein>
    <submittedName>
        <fullName evidence="7">Sigma-70 family RNA polymerase sigma factor</fullName>
    </submittedName>
</protein>
<evidence type="ECO:0000256" key="2">
    <source>
        <dbReference type="ARBA" id="ARBA00023015"/>
    </source>
</evidence>
<comment type="similarity">
    <text evidence="1">Belongs to the sigma-70 factor family. ECF subfamily.</text>
</comment>
<keyword evidence="8" id="KW-1185">Reference proteome</keyword>
<evidence type="ECO:0000256" key="1">
    <source>
        <dbReference type="ARBA" id="ARBA00010641"/>
    </source>
</evidence>
<dbReference type="InterPro" id="IPR036388">
    <property type="entry name" value="WH-like_DNA-bd_sf"/>
</dbReference>
<dbReference type="Pfam" id="PF04542">
    <property type="entry name" value="Sigma70_r2"/>
    <property type="match status" value="1"/>
</dbReference>
<dbReference type="InterPro" id="IPR039425">
    <property type="entry name" value="RNA_pol_sigma-70-like"/>
</dbReference>
<evidence type="ECO:0000259" key="6">
    <source>
        <dbReference type="Pfam" id="PF08281"/>
    </source>
</evidence>
<dbReference type="CDD" id="cd06171">
    <property type="entry name" value="Sigma70_r4"/>
    <property type="match status" value="1"/>
</dbReference>
<dbReference type="EMBL" id="JBAKAZ010000066">
    <property type="protein sequence ID" value="MEL0630584.1"/>
    <property type="molecule type" value="Genomic_DNA"/>
</dbReference>
<dbReference type="RefSeq" id="WP_341598710.1">
    <property type="nucleotide sequence ID" value="NZ_JBAKAZ010000066.1"/>
</dbReference>